<organism evidence="20 21">
    <name type="scientific">Hortaea werneckii</name>
    <name type="common">Black yeast</name>
    <name type="synonym">Cladosporium werneckii</name>
    <dbReference type="NCBI Taxonomy" id="91943"/>
    <lineage>
        <taxon>Eukaryota</taxon>
        <taxon>Fungi</taxon>
        <taxon>Dikarya</taxon>
        <taxon>Ascomycota</taxon>
        <taxon>Pezizomycotina</taxon>
        <taxon>Dothideomycetes</taxon>
        <taxon>Dothideomycetidae</taxon>
        <taxon>Mycosphaerellales</taxon>
        <taxon>Teratosphaeriaceae</taxon>
        <taxon>Hortaea</taxon>
    </lineage>
</organism>
<dbReference type="InterPro" id="IPR017853">
    <property type="entry name" value="GH"/>
</dbReference>
<evidence type="ECO:0000256" key="1">
    <source>
        <dbReference type="ARBA" id="ARBA00000448"/>
    </source>
</evidence>
<evidence type="ECO:0000256" key="9">
    <source>
        <dbReference type="ARBA" id="ARBA00023180"/>
    </source>
</evidence>
<dbReference type="GO" id="GO:0009251">
    <property type="term" value="P:glucan catabolic process"/>
    <property type="evidence" value="ECO:0007669"/>
    <property type="project" value="TreeGrafter"/>
</dbReference>
<name>A0A3M6W5I2_HORWE</name>
<evidence type="ECO:0000256" key="13">
    <source>
        <dbReference type="ARBA" id="ARBA00024983"/>
    </source>
</evidence>
<dbReference type="Pfam" id="PF01915">
    <property type="entry name" value="Glyco_hydro_3_C"/>
    <property type="match status" value="1"/>
</dbReference>
<dbReference type="InterPro" id="IPR050288">
    <property type="entry name" value="Cellulose_deg_GH3"/>
</dbReference>
<keyword evidence="10" id="KW-0119">Carbohydrate metabolism</keyword>
<evidence type="ECO:0000256" key="17">
    <source>
        <dbReference type="ARBA" id="ARBA00041808"/>
    </source>
</evidence>
<evidence type="ECO:0000256" key="10">
    <source>
        <dbReference type="ARBA" id="ARBA00023277"/>
    </source>
</evidence>
<dbReference type="InterPro" id="IPR036962">
    <property type="entry name" value="Glyco_hydro_3_N_sf"/>
</dbReference>
<dbReference type="FunFam" id="3.20.20.300:FF:000002">
    <property type="entry name" value="Probable beta-glucosidase"/>
    <property type="match status" value="1"/>
</dbReference>
<dbReference type="Gene3D" id="2.60.40.10">
    <property type="entry name" value="Immunoglobulins"/>
    <property type="match status" value="1"/>
</dbReference>
<evidence type="ECO:0000256" key="7">
    <source>
        <dbReference type="ARBA" id="ARBA00022729"/>
    </source>
</evidence>
<gene>
    <name evidence="20" type="ORF">D0869_13214</name>
</gene>
<comment type="subcellular location">
    <subcellularLocation>
        <location evidence="2">Secreted</location>
    </subcellularLocation>
</comment>
<dbReference type="InterPro" id="IPR002772">
    <property type="entry name" value="Glyco_hydro_3_C"/>
</dbReference>
<evidence type="ECO:0000256" key="3">
    <source>
        <dbReference type="ARBA" id="ARBA00004987"/>
    </source>
</evidence>
<dbReference type="GO" id="GO:0005576">
    <property type="term" value="C:extracellular region"/>
    <property type="evidence" value="ECO:0007669"/>
    <property type="project" value="UniProtKB-SubCell"/>
</dbReference>
<dbReference type="SUPFAM" id="SSF52279">
    <property type="entry name" value="Beta-D-glucan exohydrolase, C-terminal domain"/>
    <property type="match status" value="1"/>
</dbReference>
<dbReference type="Pfam" id="PF00933">
    <property type="entry name" value="Glyco_hydro_3"/>
    <property type="match status" value="1"/>
</dbReference>
<dbReference type="InterPro" id="IPR036881">
    <property type="entry name" value="Glyco_hydro_3_C_sf"/>
</dbReference>
<dbReference type="SMART" id="SM01217">
    <property type="entry name" value="Fn3_like"/>
    <property type="match status" value="1"/>
</dbReference>
<dbReference type="AlphaFoldDB" id="A0A3M6W5I2"/>
<evidence type="ECO:0000256" key="16">
    <source>
        <dbReference type="ARBA" id="ARBA00041601"/>
    </source>
</evidence>
<feature type="domain" description="Fibronectin type III-like" evidence="19">
    <location>
        <begin position="818"/>
        <end position="890"/>
    </location>
</feature>
<evidence type="ECO:0000256" key="14">
    <source>
        <dbReference type="ARBA" id="ARBA00039579"/>
    </source>
</evidence>
<evidence type="ECO:0000313" key="20">
    <source>
        <dbReference type="EMBL" id="RMX73824.1"/>
    </source>
</evidence>
<feature type="non-terminal residue" evidence="20">
    <location>
        <position position="1"/>
    </location>
</feature>
<evidence type="ECO:0000256" key="15">
    <source>
        <dbReference type="ARBA" id="ARBA00041276"/>
    </source>
</evidence>
<feature type="compositionally biased region" description="Basic and acidic residues" evidence="18">
    <location>
        <begin position="921"/>
        <end position="941"/>
    </location>
</feature>
<dbReference type="EC" id="3.2.1.21" evidence="5"/>
<evidence type="ECO:0000256" key="18">
    <source>
        <dbReference type="SAM" id="MobiDB-lite"/>
    </source>
</evidence>
<evidence type="ECO:0000256" key="12">
    <source>
        <dbReference type="ARBA" id="ARBA00023326"/>
    </source>
</evidence>
<keyword evidence="6" id="KW-0964">Secreted</keyword>
<dbReference type="Gene3D" id="3.20.20.300">
    <property type="entry name" value="Glycoside hydrolase, family 3, N-terminal domain"/>
    <property type="match status" value="1"/>
</dbReference>
<sequence>QSLEALLFGTTPRHPPSTSFRFLKYRFQEEERRHEPCSLARGEYDCPHAPLLLERFDSALGLPMNAGREYKKLSFVPARYVGVVFVARMLHKRLLGGATLLSALWTANAQNDSAVGSGPNAAGPTWNHEDFTASPPVYPSPNATGIGWEEAFQQASDFVNQLTLEEKAYLVTGTPGPCVGNIAPIPRLGFQGLCLQDGPLAIRQANYASVFPAGITVAASWDRKLAKQRGIEMGSEFRGKGAEIALGPVAGPLGRSGYGGRNWEGFSPDPYLTGILFADTIEGMQSAGVQACAKHYIGNEQETQRNPTVNEQGTTIEAVSSNIDDRTMHELYLWPFQDGVKAGVASFMCSYNRINGSYGCQNSKTLNGILKDELGFQGYVMSDWMATHSGAPAIEAGLDMDMPGGLQFTEASSEHSFFGGNITAAVNNGSLSIDRVDDMCRRVMTPYFYLGQSNYPPIDGSEYAENFWSEGDAVYDFELGPSNVNVRDDHARLIRELGAAGTVLLKNTNNALPLQTPKNIGVFGNDAGDLLDGLYTGALSLGSQGYEYGVLTAGGGSGTGRLSYVVPPLDAIKTRAAQQGNDALVQYVLNNSLITNSGGYSSIFPAPPDVCLVFLKTWAAEGADRESLLVDWNGTAVVETVAAACPNTVVVTNSGGINVLPFADHPNVTAILAAHYPGQEAGNSIVDILWGDVNPSGKLPYTITYEESDYAFADITNSTELQNTNDPNAWQSDFEERLLIDYRHFDHFNESVQYEFGFGLSYTSFSMGDVSVQRVGGGALTPSPPSNSIVPGGNPALWDVLYSVSVTISNTGDVAGATVPQLYLGLPQPSDEDVSPVKALRGFEKVMLAPGESQMISFELNRRDISYWDIYTQQWMIASGDINVFAGFSSRDILATSSFSPLSDSGNDSSNSTQTYGGWDSGKDHGDHKGSWHWASDEGKHPHAPPPSKTV</sequence>
<evidence type="ECO:0000256" key="4">
    <source>
        <dbReference type="ARBA" id="ARBA00005336"/>
    </source>
</evidence>
<keyword evidence="7" id="KW-0732">Signal</keyword>
<dbReference type="EMBL" id="QWIJ01001699">
    <property type="protein sequence ID" value="RMX73824.1"/>
    <property type="molecule type" value="Genomic_DNA"/>
</dbReference>
<dbReference type="OrthoDB" id="416222at2759"/>
<feature type="region of interest" description="Disordered" evidence="18">
    <location>
        <begin position="899"/>
        <end position="951"/>
    </location>
</feature>
<dbReference type="PANTHER" id="PTHR42715:SF12">
    <property type="entry name" value="BETA-GLUCOSIDASE G-RELATED"/>
    <property type="match status" value="1"/>
</dbReference>
<dbReference type="PANTHER" id="PTHR42715">
    <property type="entry name" value="BETA-GLUCOSIDASE"/>
    <property type="match status" value="1"/>
</dbReference>
<comment type="caution">
    <text evidence="20">The sequence shown here is derived from an EMBL/GenBank/DDBJ whole genome shotgun (WGS) entry which is preliminary data.</text>
</comment>
<dbReference type="Gene3D" id="3.40.50.1700">
    <property type="entry name" value="Glycoside hydrolase family 3 C-terminal domain"/>
    <property type="match status" value="1"/>
</dbReference>
<dbReference type="PRINTS" id="PR00133">
    <property type="entry name" value="GLHYDRLASE3"/>
</dbReference>
<evidence type="ECO:0000313" key="21">
    <source>
        <dbReference type="Proteomes" id="UP000281245"/>
    </source>
</evidence>
<dbReference type="VEuPathDB" id="FungiDB:BTJ68_07454"/>
<proteinExistence type="inferred from homology"/>
<dbReference type="Pfam" id="PF14310">
    <property type="entry name" value="Fn3-like"/>
    <property type="match status" value="1"/>
</dbReference>
<evidence type="ECO:0000256" key="8">
    <source>
        <dbReference type="ARBA" id="ARBA00022801"/>
    </source>
</evidence>
<keyword evidence="11" id="KW-0326">Glycosidase</keyword>
<dbReference type="Proteomes" id="UP000281245">
    <property type="component" value="Unassembled WGS sequence"/>
</dbReference>
<keyword evidence="8" id="KW-0378">Hydrolase</keyword>
<evidence type="ECO:0000259" key="19">
    <source>
        <dbReference type="SMART" id="SM01217"/>
    </source>
</evidence>
<comment type="similarity">
    <text evidence="4">Belongs to the glycosyl hydrolase 3 family.</text>
</comment>
<reference evidence="20 21" key="1">
    <citation type="journal article" date="2018" name="BMC Genomics">
        <title>Genomic evidence for intraspecific hybridization in a clonal and extremely halotolerant yeast.</title>
        <authorList>
            <person name="Gostincar C."/>
            <person name="Stajich J.E."/>
            <person name="Zupancic J."/>
            <person name="Zalar P."/>
            <person name="Gunde-Cimerman N."/>
        </authorList>
    </citation>
    <scope>NUCLEOTIDE SEQUENCE [LARGE SCALE GENOMIC DNA]</scope>
    <source>
        <strain evidence="20 21">EXF-6656</strain>
    </source>
</reference>
<evidence type="ECO:0000256" key="11">
    <source>
        <dbReference type="ARBA" id="ARBA00023295"/>
    </source>
</evidence>
<dbReference type="SUPFAM" id="SSF51445">
    <property type="entry name" value="(Trans)glycosidases"/>
    <property type="match status" value="1"/>
</dbReference>
<keyword evidence="9" id="KW-0325">Glycoprotein</keyword>
<evidence type="ECO:0000256" key="5">
    <source>
        <dbReference type="ARBA" id="ARBA00012744"/>
    </source>
</evidence>
<comment type="catalytic activity">
    <reaction evidence="1">
        <text>Hydrolysis of terminal, non-reducing beta-D-glucosyl residues with release of beta-D-glucose.</text>
        <dbReference type="EC" id="3.2.1.21"/>
    </reaction>
</comment>
<evidence type="ECO:0000256" key="6">
    <source>
        <dbReference type="ARBA" id="ARBA00022525"/>
    </source>
</evidence>
<dbReference type="InterPro" id="IPR001764">
    <property type="entry name" value="Glyco_hydro_3_N"/>
</dbReference>
<keyword evidence="12" id="KW-0624">Polysaccharide degradation</keyword>
<protein>
    <recommendedName>
        <fullName evidence="14">Probable beta-glucosidase G</fullName>
        <ecNumber evidence="5">3.2.1.21</ecNumber>
    </recommendedName>
    <alternativeName>
        <fullName evidence="15">Beta-D-glucoside glucohydrolase G</fullName>
    </alternativeName>
    <alternativeName>
        <fullName evidence="16">Cellobiase G</fullName>
    </alternativeName>
    <alternativeName>
        <fullName evidence="17">Gentiobiase G</fullName>
    </alternativeName>
</protein>
<evidence type="ECO:0000256" key="2">
    <source>
        <dbReference type="ARBA" id="ARBA00004613"/>
    </source>
</evidence>
<comment type="function">
    <text evidence="13">Beta-glucosidases are one of a number of cellulolytic enzymes involved in the degradation of cellulosic biomass. Catalyzes the last step releasing glucose from the inhibitory cellobiose.</text>
</comment>
<accession>A0A3M6W5I2</accession>
<feature type="compositionally biased region" description="Polar residues" evidence="18">
    <location>
        <begin position="899"/>
        <end position="916"/>
    </location>
</feature>
<dbReference type="InterPro" id="IPR013783">
    <property type="entry name" value="Ig-like_fold"/>
</dbReference>
<comment type="pathway">
    <text evidence="3">Glycan metabolism; cellulose degradation.</text>
</comment>
<dbReference type="InterPro" id="IPR026891">
    <property type="entry name" value="Fn3-like"/>
</dbReference>
<dbReference type="GO" id="GO:0008422">
    <property type="term" value="F:beta-glucosidase activity"/>
    <property type="evidence" value="ECO:0007669"/>
    <property type="project" value="UniProtKB-EC"/>
</dbReference>